<name>A0A4C1ZLJ2_EUMVA</name>
<dbReference type="Proteomes" id="UP000299102">
    <property type="component" value="Unassembled WGS sequence"/>
</dbReference>
<organism evidence="1 2">
    <name type="scientific">Eumeta variegata</name>
    <name type="common">Bagworm moth</name>
    <name type="synonym">Eumeta japonica</name>
    <dbReference type="NCBI Taxonomy" id="151549"/>
    <lineage>
        <taxon>Eukaryota</taxon>
        <taxon>Metazoa</taxon>
        <taxon>Ecdysozoa</taxon>
        <taxon>Arthropoda</taxon>
        <taxon>Hexapoda</taxon>
        <taxon>Insecta</taxon>
        <taxon>Pterygota</taxon>
        <taxon>Neoptera</taxon>
        <taxon>Endopterygota</taxon>
        <taxon>Lepidoptera</taxon>
        <taxon>Glossata</taxon>
        <taxon>Ditrysia</taxon>
        <taxon>Tineoidea</taxon>
        <taxon>Psychidae</taxon>
        <taxon>Oiketicinae</taxon>
        <taxon>Eumeta</taxon>
    </lineage>
</organism>
<protein>
    <submittedName>
        <fullName evidence="1">Uncharacterized protein</fullName>
    </submittedName>
</protein>
<evidence type="ECO:0000313" key="1">
    <source>
        <dbReference type="EMBL" id="GBP88750.1"/>
    </source>
</evidence>
<proteinExistence type="predicted"/>
<dbReference type="AlphaFoldDB" id="A0A4C1ZLJ2"/>
<accession>A0A4C1ZLJ2</accession>
<evidence type="ECO:0000313" key="2">
    <source>
        <dbReference type="Proteomes" id="UP000299102"/>
    </source>
</evidence>
<gene>
    <name evidence="1" type="ORF">EVAR_62163_1</name>
</gene>
<keyword evidence="2" id="KW-1185">Reference proteome</keyword>
<sequence length="83" mass="9729">MKGSHEIPFIRSMNEDPCKARAYRQWRVCRKRRLRAEGSPIVAPASGLPIHDARGRCIALEECRSAKNDNKRHWSRLRFENQL</sequence>
<dbReference type="EMBL" id="BGZK01001955">
    <property type="protein sequence ID" value="GBP88750.1"/>
    <property type="molecule type" value="Genomic_DNA"/>
</dbReference>
<comment type="caution">
    <text evidence="1">The sequence shown here is derived from an EMBL/GenBank/DDBJ whole genome shotgun (WGS) entry which is preliminary data.</text>
</comment>
<reference evidence="1 2" key="1">
    <citation type="journal article" date="2019" name="Commun. Biol.">
        <title>The bagworm genome reveals a unique fibroin gene that provides high tensile strength.</title>
        <authorList>
            <person name="Kono N."/>
            <person name="Nakamura H."/>
            <person name="Ohtoshi R."/>
            <person name="Tomita M."/>
            <person name="Numata K."/>
            <person name="Arakawa K."/>
        </authorList>
    </citation>
    <scope>NUCLEOTIDE SEQUENCE [LARGE SCALE GENOMIC DNA]</scope>
</reference>